<gene>
    <name evidence="2" type="ORF">A2365_00455</name>
</gene>
<dbReference type="STRING" id="1801677.A2365_00455"/>
<dbReference type="CDD" id="cd04301">
    <property type="entry name" value="NAT_SF"/>
    <property type="match status" value="1"/>
</dbReference>
<dbReference type="InterPro" id="IPR016181">
    <property type="entry name" value="Acyl_CoA_acyltransferase"/>
</dbReference>
<reference evidence="2 3" key="1">
    <citation type="journal article" date="2016" name="Nat. Commun.">
        <title>Thousands of microbial genomes shed light on interconnected biogeochemical processes in an aquifer system.</title>
        <authorList>
            <person name="Anantharaman K."/>
            <person name="Brown C.T."/>
            <person name="Hug L.A."/>
            <person name="Sharon I."/>
            <person name="Castelle C.J."/>
            <person name="Probst A.J."/>
            <person name="Thomas B.C."/>
            <person name="Singh A."/>
            <person name="Wilkins M.J."/>
            <person name="Karaoz U."/>
            <person name="Brodie E.L."/>
            <person name="Williams K.H."/>
            <person name="Hubbard S.S."/>
            <person name="Banfield J.F."/>
        </authorList>
    </citation>
    <scope>NUCLEOTIDE SEQUENCE [LARGE SCALE GENOMIC DNA]</scope>
</reference>
<dbReference type="GO" id="GO:0016747">
    <property type="term" value="F:acyltransferase activity, transferring groups other than amino-acyl groups"/>
    <property type="evidence" value="ECO:0007669"/>
    <property type="project" value="InterPro"/>
</dbReference>
<dbReference type="AlphaFoldDB" id="A0A1G2EN04"/>
<organism evidence="2 3">
    <name type="scientific">Candidatus Nealsonbacteria bacterium RIFOXYB1_FULL_40_15</name>
    <dbReference type="NCBI Taxonomy" id="1801677"/>
    <lineage>
        <taxon>Bacteria</taxon>
        <taxon>Candidatus Nealsoniibacteriota</taxon>
    </lineage>
</organism>
<dbReference type="PROSITE" id="PS51186">
    <property type="entry name" value="GNAT"/>
    <property type="match status" value="1"/>
</dbReference>
<evidence type="ECO:0000259" key="1">
    <source>
        <dbReference type="PROSITE" id="PS51186"/>
    </source>
</evidence>
<dbReference type="Gene3D" id="3.40.630.30">
    <property type="match status" value="1"/>
</dbReference>
<comment type="caution">
    <text evidence="2">The sequence shown here is derived from an EMBL/GenBank/DDBJ whole genome shotgun (WGS) entry which is preliminary data.</text>
</comment>
<evidence type="ECO:0000313" key="2">
    <source>
        <dbReference type="EMBL" id="OGZ27127.1"/>
    </source>
</evidence>
<dbReference type="Pfam" id="PF00583">
    <property type="entry name" value="Acetyltransf_1"/>
    <property type="match status" value="1"/>
</dbReference>
<name>A0A1G2EN04_9BACT</name>
<evidence type="ECO:0000313" key="3">
    <source>
        <dbReference type="Proteomes" id="UP000177740"/>
    </source>
</evidence>
<proteinExistence type="predicted"/>
<sequence>MFIRIASEKDCFRVSEIHLNQIKDGFLTELGPEFLRIFYSAISQKAVLIVAEENGKIIGFVSGCLILKDFYRFFIKKHIFKLAVILLFKLKKARKICETAKYSSSKENSGLPEAELLSIAVLPEFQGKCVSKELLQSFVSELKKREVKAFKVMVGEKLERANRFYIKNGFIFHSKGLAHKDSPSNIYVFKI</sequence>
<protein>
    <recommendedName>
        <fullName evidence="1">N-acetyltransferase domain-containing protein</fullName>
    </recommendedName>
</protein>
<dbReference type="SUPFAM" id="SSF55729">
    <property type="entry name" value="Acyl-CoA N-acyltransferases (Nat)"/>
    <property type="match status" value="1"/>
</dbReference>
<accession>A0A1G2EN04</accession>
<dbReference type="EMBL" id="MHMM01000010">
    <property type="protein sequence ID" value="OGZ27127.1"/>
    <property type="molecule type" value="Genomic_DNA"/>
</dbReference>
<dbReference type="Proteomes" id="UP000177740">
    <property type="component" value="Unassembled WGS sequence"/>
</dbReference>
<feature type="domain" description="N-acetyltransferase" evidence="1">
    <location>
        <begin position="1"/>
        <end position="191"/>
    </location>
</feature>
<dbReference type="InterPro" id="IPR000182">
    <property type="entry name" value="GNAT_dom"/>
</dbReference>